<dbReference type="InterPro" id="IPR047994">
    <property type="entry name" value="ArsS-like"/>
</dbReference>
<evidence type="ECO:0000259" key="11">
    <source>
        <dbReference type="PROSITE" id="PS50109"/>
    </source>
</evidence>
<evidence type="ECO:0000256" key="2">
    <source>
        <dbReference type="ARBA" id="ARBA00004141"/>
    </source>
</evidence>
<evidence type="ECO:0000256" key="5">
    <source>
        <dbReference type="ARBA" id="ARBA00022679"/>
    </source>
</evidence>
<dbReference type="EMBL" id="PDKO01000003">
    <property type="protein sequence ID" value="RXJ63757.1"/>
    <property type="molecule type" value="Genomic_DNA"/>
</dbReference>
<evidence type="ECO:0000313" key="14">
    <source>
        <dbReference type="Proteomes" id="UP000290191"/>
    </source>
</evidence>
<feature type="domain" description="Histidine kinase" evidence="11">
    <location>
        <begin position="200"/>
        <end position="389"/>
    </location>
</feature>
<dbReference type="EC" id="2.7.13.3" evidence="3"/>
<dbReference type="PROSITE" id="PS50109">
    <property type="entry name" value="HIS_KIN"/>
    <property type="match status" value="1"/>
</dbReference>
<dbReference type="CDD" id="cd00075">
    <property type="entry name" value="HATPase"/>
    <property type="match status" value="1"/>
</dbReference>
<dbReference type="SUPFAM" id="SSF47384">
    <property type="entry name" value="Homodimeric domain of signal transducing histidine kinase"/>
    <property type="match status" value="1"/>
</dbReference>
<evidence type="ECO:0000313" key="13">
    <source>
        <dbReference type="EMBL" id="RXJ63757.1"/>
    </source>
</evidence>
<dbReference type="InterPro" id="IPR003660">
    <property type="entry name" value="HAMP_dom"/>
</dbReference>
<feature type="domain" description="HAMP" evidence="12">
    <location>
        <begin position="143"/>
        <end position="192"/>
    </location>
</feature>
<sequence length="389" mass="45972">MLKRYLSVIKIVDKDLRTGIEKSQINEKISSFNIKLADITIENLLSQKPIKIDFDEDDIISLYKKNKRLYIYFNPKPMHNNKFMPPKFDFNVNFNEKIVPPTPPKILLLDLSNENKGKFFWLFVLFFIDLALIWFFYFLYKKLKPLIKLKNEINKFSEGNLDIDTSAKGEDEISQVSNEFNNAIKKIRDLNSSRKLFLRNILHELKTPITKGKLISDTLDSSKRKDILQRAFLRLEYLLEEFVKLEELTSGQIELDKKEYRVVDLIDQALDILLVDREKIEIYSNPTKINVDYELFAISLKNLIDNAMKYNSKGKPEIVIKEDCLIIKNHGKPLKKTFEEYLQPFNREYESIDKGLGLGLYITDSIIKHHGFNLFYYYSNDYHIFKIQF</sequence>
<dbReference type="Pfam" id="PF00672">
    <property type="entry name" value="HAMP"/>
    <property type="match status" value="1"/>
</dbReference>
<organism evidence="13 14">
    <name type="scientific">Halarcobacter anaerophilus</name>
    <dbReference type="NCBI Taxonomy" id="877500"/>
    <lineage>
        <taxon>Bacteria</taxon>
        <taxon>Pseudomonadati</taxon>
        <taxon>Campylobacterota</taxon>
        <taxon>Epsilonproteobacteria</taxon>
        <taxon>Campylobacterales</taxon>
        <taxon>Arcobacteraceae</taxon>
        <taxon>Halarcobacter</taxon>
    </lineage>
</organism>
<evidence type="ECO:0000256" key="9">
    <source>
        <dbReference type="ARBA" id="ARBA00023136"/>
    </source>
</evidence>
<name>A0A4Q0Y129_9BACT</name>
<dbReference type="AlphaFoldDB" id="A0A4Q0Y129"/>
<keyword evidence="8 10" id="KW-1133">Transmembrane helix</keyword>
<evidence type="ECO:0000259" key="12">
    <source>
        <dbReference type="PROSITE" id="PS50885"/>
    </source>
</evidence>
<dbReference type="InterPro" id="IPR005467">
    <property type="entry name" value="His_kinase_dom"/>
</dbReference>
<evidence type="ECO:0000256" key="6">
    <source>
        <dbReference type="ARBA" id="ARBA00022692"/>
    </source>
</evidence>
<dbReference type="GO" id="GO:0016020">
    <property type="term" value="C:membrane"/>
    <property type="evidence" value="ECO:0007669"/>
    <property type="project" value="UniProtKB-SubCell"/>
</dbReference>
<accession>A0A4Q0Y129</accession>
<dbReference type="Pfam" id="PF02518">
    <property type="entry name" value="HATPase_c"/>
    <property type="match status" value="1"/>
</dbReference>
<keyword evidence="6 10" id="KW-0812">Transmembrane</keyword>
<gene>
    <name evidence="13" type="ORF">CRV06_05775</name>
</gene>
<feature type="transmembrane region" description="Helical" evidence="10">
    <location>
        <begin position="119"/>
        <end position="140"/>
    </location>
</feature>
<dbReference type="STRING" id="877500.GCA_000935065_00067"/>
<dbReference type="PANTHER" id="PTHR45528:SF12">
    <property type="entry name" value="SENSOR HISTIDINE KINASE ARSS"/>
    <property type="match status" value="1"/>
</dbReference>
<evidence type="ECO:0000256" key="7">
    <source>
        <dbReference type="ARBA" id="ARBA00022777"/>
    </source>
</evidence>
<protein>
    <recommendedName>
        <fullName evidence="3">histidine kinase</fullName>
        <ecNumber evidence="3">2.7.13.3</ecNumber>
    </recommendedName>
</protein>
<dbReference type="PROSITE" id="PS50885">
    <property type="entry name" value="HAMP"/>
    <property type="match status" value="1"/>
</dbReference>
<dbReference type="NCBIfam" id="NF038389">
    <property type="entry name" value="ArsS_fam_HK"/>
    <property type="match status" value="1"/>
</dbReference>
<dbReference type="OrthoDB" id="9812241at2"/>
<dbReference type="Gene3D" id="1.10.287.130">
    <property type="match status" value="1"/>
</dbReference>
<dbReference type="SUPFAM" id="SSF55874">
    <property type="entry name" value="ATPase domain of HSP90 chaperone/DNA topoisomerase II/histidine kinase"/>
    <property type="match status" value="1"/>
</dbReference>
<comment type="catalytic activity">
    <reaction evidence="1">
        <text>ATP + protein L-histidine = ADP + protein N-phospho-L-histidine.</text>
        <dbReference type="EC" id="2.7.13.3"/>
    </reaction>
</comment>
<dbReference type="InterPro" id="IPR036097">
    <property type="entry name" value="HisK_dim/P_sf"/>
</dbReference>
<dbReference type="InterPro" id="IPR003661">
    <property type="entry name" value="HisK_dim/P_dom"/>
</dbReference>
<reference evidence="13 14" key="1">
    <citation type="submission" date="2017-10" db="EMBL/GenBank/DDBJ databases">
        <title>Genomics of the genus Arcobacter.</title>
        <authorList>
            <person name="Perez-Cataluna A."/>
            <person name="Figueras M.J."/>
        </authorList>
    </citation>
    <scope>NUCLEOTIDE SEQUENCE [LARGE SCALE GENOMIC DNA]</scope>
    <source>
        <strain evidence="13 14">DSM 24636</strain>
    </source>
</reference>
<keyword evidence="9 10" id="KW-0472">Membrane</keyword>
<dbReference type="InterPro" id="IPR003594">
    <property type="entry name" value="HATPase_dom"/>
</dbReference>
<keyword evidence="5" id="KW-0808">Transferase</keyword>
<evidence type="ECO:0000256" key="10">
    <source>
        <dbReference type="SAM" id="Phobius"/>
    </source>
</evidence>
<comment type="caution">
    <text evidence="13">The sequence shown here is derived from an EMBL/GenBank/DDBJ whole genome shotgun (WGS) entry which is preliminary data.</text>
</comment>
<keyword evidence="4" id="KW-0597">Phosphoprotein</keyword>
<dbReference type="CDD" id="cd00082">
    <property type="entry name" value="HisKA"/>
    <property type="match status" value="1"/>
</dbReference>
<dbReference type="SUPFAM" id="SSF158472">
    <property type="entry name" value="HAMP domain-like"/>
    <property type="match status" value="1"/>
</dbReference>
<evidence type="ECO:0000256" key="8">
    <source>
        <dbReference type="ARBA" id="ARBA00022989"/>
    </source>
</evidence>
<dbReference type="InterPro" id="IPR050398">
    <property type="entry name" value="HssS/ArlS-like"/>
</dbReference>
<keyword evidence="14" id="KW-1185">Reference proteome</keyword>
<dbReference type="PANTHER" id="PTHR45528">
    <property type="entry name" value="SENSOR HISTIDINE KINASE CPXA"/>
    <property type="match status" value="1"/>
</dbReference>
<comment type="subcellular location">
    <subcellularLocation>
        <location evidence="2">Membrane</location>
        <topology evidence="2">Multi-pass membrane protein</topology>
    </subcellularLocation>
</comment>
<keyword evidence="7 13" id="KW-0418">Kinase</keyword>
<proteinExistence type="predicted"/>
<evidence type="ECO:0000256" key="3">
    <source>
        <dbReference type="ARBA" id="ARBA00012438"/>
    </source>
</evidence>
<dbReference type="Gene3D" id="3.30.565.10">
    <property type="entry name" value="Histidine kinase-like ATPase, C-terminal domain"/>
    <property type="match status" value="1"/>
</dbReference>
<evidence type="ECO:0000256" key="4">
    <source>
        <dbReference type="ARBA" id="ARBA00022553"/>
    </source>
</evidence>
<dbReference type="GO" id="GO:0000155">
    <property type="term" value="F:phosphorelay sensor kinase activity"/>
    <property type="evidence" value="ECO:0007669"/>
    <property type="project" value="InterPro"/>
</dbReference>
<dbReference type="Proteomes" id="UP000290191">
    <property type="component" value="Unassembled WGS sequence"/>
</dbReference>
<evidence type="ECO:0000256" key="1">
    <source>
        <dbReference type="ARBA" id="ARBA00000085"/>
    </source>
</evidence>
<dbReference type="InterPro" id="IPR036890">
    <property type="entry name" value="HATPase_C_sf"/>
</dbReference>